<reference evidence="3 4" key="2">
    <citation type="submission" date="2024-07" db="EMBL/GenBank/DDBJ databases">
        <authorList>
            <person name="Akdeniz Z."/>
        </authorList>
    </citation>
    <scope>NUCLEOTIDE SEQUENCE [LARGE SCALE GENOMIC DNA]</scope>
</reference>
<protein>
    <submittedName>
        <fullName evidence="2">Uncharacterized protein</fullName>
    </submittedName>
</protein>
<dbReference type="EMBL" id="CATOUU010000200">
    <property type="protein sequence ID" value="CAI9920525.1"/>
    <property type="molecule type" value="Genomic_DNA"/>
</dbReference>
<gene>
    <name evidence="3" type="ORF">HINF_LOCUS49698</name>
    <name evidence="2" type="ORF">HINF_LOCUS8170</name>
</gene>
<name>A0AA86NIU8_9EUKA</name>
<proteinExistence type="predicted"/>
<dbReference type="AlphaFoldDB" id="A0AA86NIU8"/>
<evidence type="ECO:0000313" key="4">
    <source>
        <dbReference type="Proteomes" id="UP001642409"/>
    </source>
</evidence>
<organism evidence="2">
    <name type="scientific">Hexamita inflata</name>
    <dbReference type="NCBI Taxonomy" id="28002"/>
    <lineage>
        <taxon>Eukaryota</taxon>
        <taxon>Metamonada</taxon>
        <taxon>Diplomonadida</taxon>
        <taxon>Hexamitidae</taxon>
        <taxon>Hexamitinae</taxon>
        <taxon>Hexamita</taxon>
    </lineage>
</organism>
<sequence length="859" mass="100755">MQKRSQSPNFRISIPKSLKSLSPQHNQSQKKSYTSLDKIPSQINLVSKTLSEQRKIRIHPVKVPIQKTKNLSEEHQEISFNKDNIEQLDQLTKFEKFQRINFQINPKNQMPLDYIQQMRDDADSEQFVIKQRSLKQSSTMYNFSLHAINNILKDLSQTMFKDVLEVVDDIPLTKAEIKRNDIFMMCISKFEELKQELLNDALIVDKNMQQKAREQQNALDNKYFSLLQVTKFDSQLFQTQGAQAIFNSDLYFDNIKFKQYSWPNSQFNSNAGQQYTKPKKILNQKILLLQEKLYMTHEPFYTEYKNIINFIVGLDNALSFSVKQNYFISDDISCKKQNLDDSQLFFDDQVPQNQFNVQAISSFSFPVLCPNETKMFQFLDHLPPHFASFEPSAKLTFESEFEVVRNQIKKISVSDCQLVLNGEQFIKKFNEQYENIISEYNLDNYQNCINSQIDSKKIVCVSVYDDSMTHEINFHRIPSGKSRKQSTDFLLLYGNFKLVLNNALFQKNLSRIYTRQTSFCMDSLTTSLTTSLTDFNDSKEYQDKISKQIPIRSLKCNFKHIFSTEKLKNDLKIVNLNWPFYLSHQFLRISGYDNIMYKLQTFHSQLTKIIKYDIEKYVHTQIDTTFWSAAAQRAEKEYNISQAQYIRTLQQFITDQKSANIQTNFQQIVAPKQSEYFNNEIFYQEAKRQASTFQYLVNNYILQNLSQTLNNICANLLEPLYISFLKSIFSEYFSLFIISETIVQLSITNRVKTRVQTYDEMRKIINDFEIILTNLFIPFQKCPVITTTLLPQSNLDPLIIDQAQISENECRKVLNKIKSLTQQMKEGNSDAYQNIISWIKQVGASGWGYTFVVKNLNLD</sequence>
<evidence type="ECO:0000313" key="2">
    <source>
        <dbReference type="EMBL" id="CAI9920525.1"/>
    </source>
</evidence>
<keyword evidence="4" id="KW-1185">Reference proteome</keyword>
<feature type="compositionally biased region" description="Polar residues" evidence="1">
    <location>
        <begin position="19"/>
        <end position="36"/>
    </location>
</feature>
<accession>A0AA86NIU8</accession>
<feature type="region of interest" description="Disordered" evidence="1">
    <location>
        <begin position="1"/>
        <end position="36"/>
    </location>
</feature>
<reference evidence="2" key="1">
    <citation type="submission" date="2023-06" db="EMBL/GenBank/DDBJ databases">
        <authorList>
            <person name="Kurt Z."/>
        </authorList>
    </citation>
    <scope>NUCLEOTIDE SEQUENCE</scope>
</reference>
<dbReference type="EMBL" id="CAXDID020000234">
    <property type="protein sequence ID" value="CAL6061415.1"/>
    <property type="molecule type" value="Genomic_DNA"/>
</dbReference>
<evidence type="ECO:0000256" key="1">
    <source>
        <dbReference type="SAM" id="MobiDB-lite"/>
    </source>
</evidence>
<dbReference type="Proteomes" id="UP001642409">
    <property type="component" value="Unassembled WGS sequence"/>
</dbReference>
<comment type="caution">
    <text evidence="2">The sequence shown here is derived from an EMBL/GenBank/DDBJ whole genome shotgun (WGS) entry which is preliminary data.</text>
</comment>
<feature type="compositionally biased region" description="Polar residues" evidence="1">
    <location>
        <begin position="1"/>
        <end position="10"/>
    </location>
</feature>
<evidence type="ECO:0000313" key="3">
    <source>
        <dbReference type="EMBL" id="CAL6061415.1"/>
    </source>
</evidence>